<dbReference type="GO" id="GO:0016301">
    <property type="term" value="F:kinase activity"/>
    <property type="evidence" value="ECO:0007669"/>
    <property type="project" value="UniProtKB-KW"/>
</dbReference>
<organism evidence="5 6">
    <name type="scientific">Bodo saltans</name>
    <name type="common">Flagellated protozoan</name>
    <dbReference type="NCBI Taxonomy" id="75058"/>
    <lineage>
        <taxon>Eukaryota</taxon>
        <taxon>Discoba</taxon>
        <taxon>Euglenozoa</taxon>
        <taxon>Kinetoplastea</taxon>
        <taxon>Metakinetoplastina</taxon>
        <taxon>Eubodonida</taxon>
        <taxon>Bodonidae</taxon>
        <taxon>Bodo</taxon>
    </lineage>
</organism>
<dbReference type="GO" id="GO:0005737">
    <property type="term" value="C:cytoplasm"/>
    <property type="evidence" value="ECO:0007669"/>
    <property type="project" value="TreeGrafter"/>
</dbReference>
<dbReference type="AlphaFoldDB" id="A0A0S4JJS6"/>
<dbReference type="VEuPathDB" id="TriTrypDB:BSAL_26845"/>
<evidence type="ECO:0000256" key="1">
    <source>
        <dbReference type="ARBA" id="ARBA00022679"/>
    </source>
</evidence>
<keyword evidence="3" id="KW-0418">Kinase</keyword>
<dbReference type="EMBL" id="CYKH01001831">
    <property type="protein sequence ID" value="CUG90452.1"/>
    <property type="molecule type" value="Genomic_DNA"/>
</dbReference>
<dbReference type="OMA" id="DSIHRPE"/>
<proteinExistence type="predicted"/>
<sequence length="270" mass="28752">MTSHCDIVVFGGCVVDSIHRPESSTLRATTMHGTSNRCTLTTSFGGVGRNVTEACARMGLDVALVSAVGDDIVGRAIVRALEELARAGIQKQHSSSSRCGEVSVADVKFLRGHVTASYTAILDGSGELCVASAVMAILDQCLLADQLLIPSSRVASALQTTATWFVLEGNVPKEELNKAATFARQCSRMSTVRGSRRLPLLIAYDPISSSKAERAVDALQWFDLMKPNLTEVIVFGKLLGVIDEASANVALRLAERKSMPLLGVMVSKEG</sequence>
<evidence type="ECO:0000313" key="5">
    <source>
        <dbReference type="EMBL" id="CUG90452.1"/>
    </source>
</evidence>
<dbReference type="Pfam" id="PF00294">
    <property type="entry name" value="PfkB"/>
    <property type="match status" value="1"/>
</dbReference>
<dbReference type="GO" id="GO:0046872">
    <property type="term" value="F:metal ion binding"/>
    <property type="evidence" value="ECO:0007669"/>
    <property type="project" value="UniProtKB-KW"/>
</dbReference>
<evidence type="ECO:0000259" key="4">
    <source>
        <dbReference type="Pfam" id="PF00294"/>
    </source>
</evidence>
<dbReference type="GO" id="GO:0016798">
    <property type="term" value="F:hydrolase activity, acting on glycosyl bonds"/>
    <property type="evidence" value="ECO:0007669"/>
    <property type="project" value="TreeGrafter"/>
</dbReference>
<keyword evidence="2" id="KW-0479">Metal-binding</keyword>
<evidence type="ECO:0000256" key="3">
    <source>
        <dbReference type="ARBA" id="ARBA00022777"/>
    </source>
</evidence>
<dbReference type="PROSITE" id="PS00583">
    <property type="entry name" value="PFKB_KINASES_1"/>
    <property type="match status" value="1"/>
</dbReference>
<feature type="domain" description="Carbohydrate kinase PfkB" evidence="4">
    <location>
        <begin position="6"/>
        <end position="83"/>
    </location>
</feature>
<keyword evidence="6" id="KW-1185">Reference proteome</keyword>
<evidence type="ECO:0000256" key="2">
    <source>
        <dbReference type="ARBA" id="ARBA00022723"/>
    </source>
</evidence>
<dbReference type="InterPro" id="IPR011611">
    <property type="entry name" value="PfkB_dom"/>
</dbReference>
<dbReference type="InterPro" id="IPR029056">
    <property type="entry name" value="Ribokinase-like"/>
</dbReference>
<feature type="non-terminal residue" evidence="5">
    <location>
        <position position="270"/>
    </location>
</feature>
<reference evidence="6" key="1">
    <citation type="submission" date="2015-09" db="EMBL/GenBank/DDBJ databases">
        <authorList>
            <consortium name="Pathogen Informatics"/>
        </authorList>
    </citation>
    <scope>NUCLEOTIDE SEQUENCE [LARGE SCALE GENOMIC DNA]</scope>
    <source>
        <strain evidence="6">Lake Konstanz</strain>
    </source>
</reference>
<dbReference type="SUPFAM" id="SSF53613">
    <property type="entry name" value="Ribokinase-like"/>
    <property type="match status" value="1"/>
</dbReference>
<dbReference type="GO" id="GO:0004730">
    <property type="term" value="F:pseudouridylate synthase activity"/>
    <property type="evidence" value="ECO:0007669"/>
    <property type="project" value="TreeGrafter"/>
</dbReference>
<dbReference type="PANTHER" id="PTHR42909">
    <property type="entry name" value="ZGC:136858"/>
    <property type="match status" value="1"/>
</dbReference>
<dbReference type="InterPro" id="IPR002173">
    <property type="entry name" value="Carboh/pur_kinase_PfkB_CS"/>
</dbReference>
<dbReference type="Proteomes" id="UP000051952">
    <property type="component" value="Unassembled WGS sequence"/>
</dbReference>
<dbReference type="OrthoDB" id="198885at2759"/>
<accession>A0A0S4JJS6</accession>
<dbReference type="Gene3D" id="3.40.1190.20">
    <property type="match status" value="1"/>
</dbReference>
<keyword evidence="1" id="KW-0808">Transferase</keyword>
<name>A0A0S4JJS6_BODSA</name>
<evidence type="ECO:0000313" key="6">
    <source>
        <dbReference type="Proteomes" id="UP000051952"/>
    </source>
</evidence>
<dbReference type="PANTHER" id="PTHR42909:SF1">
    <property type="entry name" value="CARBOHYDRATE KINASE PFKB DOMAIN-CONTAINING PROTEIN"/>
    <property type="match status" value="1"/>
</dbReference>
<gene>
    <name evidence="5" type="ORF">BSAL_26845</name>
</gene>
<protein>
    <recommendedName>
        <fullName evidence="4">Carbohydrate kinase PfkB domain-containing protein</fullName>
    </recommendedName>
</protein>